<dbReference type="Gene3D" id="3.20.20.450">
    <property type="entry name" value="EAL domain"/>
    <property type="match status" value="1"/>
</dbReference>
<dbReference type="AlphaFoldDB" id="A0A418XR71"/>
<keyword evidence="3" id="KW-1003">Cell membrane</keyword>
<dbReference type="SMART" id="SM00052">
    <property type="entry name" value="EAL"/>
    <property type="match status" value="1"/>
</dbReference>
<evidence type="ECO:0000313" key="12">
    <source>
        <dbReference type="EMBL" id="RJG14969.1"/>
    </source>
</evidence>
<dbReference type="EMBL" id="QYUP01000122">
    <property type="protein sequence ID" value="RJG14969.1"/>
    <property type="molecule type" value="Genomic_DNA"/>
</dbReference>
<dbReference type="Pfam" id="PF00563">
    <property type="entry name" value="EAL"/>
    <property type="match status" value="1"/>
</dbReference>
<name>A0A418XR71_9BURK</name>
<comment type="catalytic activity">
    <reaction evidence="9">
        <text>3',3'-c-di-GMP + H2O = 5'-phosphoguanylyl(3'-&gt;5')guanosine + H(+)</text>
        <dbReference type="Rhea" id="RHEA:24902"/>
        <dbReference type="ChEBI" id="CHEBI:15377"/>
        <dbReference type="ChEBI" id="CHEBI:15378"/>
        <dbReference type="ChEBI" id="CHEBI:58754"/>
        <dbReference type="ChEBI" id="CHEBI:58805"/>
        <dbReference type="EC" id="3.1.4.52"/>
    </reaction>
</comment>
<evidence type="ECO:0000256" key="7">
    <source>
        <dbReference type="ARBA" id="ARBA00022989"/>
    </source>
</evidence>
<dbReference type="SUPFAM" id="SSF141868">
    <property type="entry name" value="EAL domain-like"/>
    <property type="match status" value="1"/>
</dbReference>
<evidence type="ECO:0000256" key="10">
    <source>
        <dbReference type="SAM" id="Phobius"/>
    </source>
</evidence>
<dbReference type="PROSITE" id="PS50883">
    <property type="entry name" value="EAL"/>
    <property type="match status" value="1"/>
</dbReference>
<dbReference type="Pfam" id="PF12792">
    <property type="entry name" value="CSS-motif"/>
    <property type="match status" value="1"/>
</dbReference>
<dbReference type="Proteomes" id="UP000284006">
    <property type="component" value="Unassembled WGS sequence"/>
</dbReference>
<keyword evidence="8 10" id="KW-0472">Membrane</keyword>
<evidence type="ECO:0000313" key="13">
    <source>
        <dbReference type="Proteomes" id="UP000284006"/>
    </source>
</evidence>
<dbReference type="InterPro" id="IPR001633">
    <property type="entry name" value="EAL_dom"/>
</dbReference>
<evidence type="ECO:0000256" key="4">
    <source>
        <dbReference type="ARBA" id="ARBA00022636"/>
    </source>
</evidence>
<dbReference type="PANTHER" id="PTHR33121:SF79">
    <property type="entry name" value="CYCLIC DI-GMP PHOSPHODIESTERASE PDED-RELATED"/>
    <property type="match status" value="1"/>
</dbReference>
<dbReference type="EC" id="3.1.4.52" evidence="2"/>
<gene>
    <name evidence="12" type="ORF">D3872_15560</name>
</gene>
<evidence type="ECO:0000256" key="1">
    <source>
        <dbReference type="ARBA" id="ARBA00004651"/>
    </source>
</evidence>
<evidence type="ECO:0000256" key="5">
    <source>
        <dbReference type="ARBA" id="ARBA00022692"/>
    </source>
</evidence>
<sequence length="532" mass="57486">MRYSMSIARDEVHVNRTGWIALASALGGAAIGAPVIAALHFSGRQSLNKEMDSALSIADEVIRRTNEVSHQSVSAINKLTATPAPDPCADEHIARMREVAIGSTHLRLVGRVEGTGLVCSSLGRHMPPVPLGPVEFVTAKGARIRTSVALPLAPGVRFIVAEISGYAAVIHGSTPMDVFLDNRDVSISLVSNNTGGTVLTRGVYASSWFRALPRGGAAKTFDGQYVIGQRRSEDIDVTAVAAIPVRYLDARSNELSMKVLPVGLLAGVSLAWAVSVLIQHQGSLAAILRTSLKREEFFLVYQPVIDLRTGKCIGAEALVRWRREDGSVLMPDVFIPVAESSRQIATLTATVIDLVERELPRLLAAYPDLLIGVNLGAIDLQNKLIVDRLALLFSRTAIQPHNLMLEATERALIDFDLSSSVIRDLRAMGLMMAIDDFGTGYSSLSYLTQLAVDCVKIDKSFVDTIGSEAATSKVVYYIIEMGKSLDLKMVAEGVETEAQATFLLENGVHYAQGFLYGRPMTGADLDDYLARH</sequence>
<dbReference type="GO" id="GO:0071111">
    <property type="term" value="F:cyclic-guanylate-specific phosphodiesterase activity"/>
    <property type="evidence" value="ECO:0007669"/>
    <property type="project" value="UniProtKB-EC"/>
</dbReference>
<organism evidence="12 13">
    <name type="scientific">Massilia cavernae</name>
    <dbReference type="NCBI Taxonomy" id="2320864"/>
    <lineage>
        <taxon>Bacteria</taxon>
        <taxon>Pseudomonadati</taxon>
        <taxon>Pseudomonadota</taxon>
        <taxon>Betaproteobacteria</taxon>
        <taxon>Burkholderiales</taxon>
        <taxon>Oxalobacteraceae</taxon>
        <taxon>Telluria group</taxon>
        <taxon>Massilia</taxon>
    </lineage>
</organism>
<keyword evidence="5 10" id="KW-0812">Transmembrane</keyword>
<dbReference type="OrthoDB" id="9813903at2"/>
<feature type="domain" description="EAL" evidence="11">
    <location>
        <begin position="281"/>
        <end position="532"/>
    </location>
</feature>
<dbReference type="InterPro" id="IPR024744">
    <property type="entry name" value="CSS-motif_dom"/>
</dbReference>
<protein>
    <recommendedName>
        <fullName evidence="2">cyclic-guanylate-specific phosphodiesterase</fullName>
        <ecNumber evidence="2">3.1.4.52</ecNumber>
    </recommendedName>
</protein>
<evidence type="ECO:0000256" key="2">
    <source>
        <dbReference type="ARBA" id="ARBA00012282"/>
    </source>
</evidence>
<feature type="transmembrane region" description="Helical" evidence="10">
    <location>
        <begin position="20"/>
        <end position="41"/>
    </location>
</feature>
<reference evidence="12 13" key="1">
    <citation type="submission" date="2018-09" db="EMBL/GenBank/DDBJ databases">
        <authorList>
            <person name="Zhu H."/>
        </authorList>
    </citation>
    <scope>NUCLEOTIDE SEQUENCE [LARGE SCALE GENOMIC DNA]</scope>
    <source>
        <strain evidence="12 13">K1S02-61</strain>
    </source>
</reference>
<comment type="subcellular location">
    <subcellularLocation>
        <location evidence="1">Cell membrane</location>
        <topology evidence="1">Multi-pass membrane protein</topology>
    </subcellularLocation>
</comment>
<evidence type="ECO:0000256" key="6">
    <source>
        <dbReference type="ARBA" id="ARBA00022801"/>
    </source>
</evidence>
<keyword evidence="6" id="KW-0378">Hydrolase</keyword>
<dbReference type="GO" id="GO:0005886">
    <property type="term" value="C:plasma membrane"/>
    <property type="evidence" value="ECO:0007669"/>
    <property type="project" value="UniProtKB-SubCell"/>
</dbReference>
<dbReference type="InterPro" id="IPR050706">
    <property type="entry name" value="Cyclic-di-GMP_PDE-like"/>
</dbReference>
<keyword evidence="13" id="KW-1185">Reference proteome</keyword>
<comment type="caution">
    <text evidence="12">The sequence shown here is derived from an EMBL/GenBank/DDBJ whole genome shotgun (WGS) entry which is preliminary data.</text>
</comment>
<dbReference type="PANTHER" id="PTHR33121">
    <property type="entry name" value="CYCLIC DI-GMP PHOSPHODIESTERASE PDEF"/>
    <property type="match status" value="1"/>
</dbReference>
<evidence type="ECO:0000256" key="3">
    <source>
        <dbReference type="ARBA" id="ARBA00022475"/>
    </source>
</evidence>
<evidence type="ECO:0000259" key="11">
    <source>
        <dbReference type="PROSITE" id="PS50883"/>
    </source>
</evidence>
<keyword evidence="4" id="KW-0973">c-di-GMP</keyword>
<evidence type="ECO:0000256" key="9">
    <source>
        <dbReference type="ARBA" id="ARBA00034290"/>
    </source>
</evidence>
<evidence type="ECO:0000256" key="8">
    <source>
        <dbReference type="ARBA" id="ARBA00023136"/>
    </source>
</evidence>
<accession>A0A418XR71</accession>
<dbReference type="CDD" id="cd01948">
    <property type="entry name" value="EAL"/>
    <property type="match status" value="1"/>
</dbReference>
<dbReference type="InterPro" id="IPR035919">
    <property type="entry name" value="EAL_sf"/>
</dbReference>
<keyword evidence="7 10" id="KW-1133">Transmembrane helix</keyword>
<proteinExistence type="predicted"/>